<dbReference type="Gene3D" id="1.10.10.750">
    <property type="entry name" value="Ypt/Rab-GAP domain of gyp1p, domain 1"/>
    <property type="match status" value="1"/>
</dbReference>
<feature type="compositionally biased region" description="Low complexity" evidence="2">
    <location>
        <begin position="82"/>
        <end position="95"/>
    </location>
</feature>
<dbReference type="GO" id="GO:0005096">
    <property type="term" value="F:GTPase activator activity"/>
    <property type="evidence" value="ECO:0007669"/>
    <property type="project" value="UniProtKB-KW"/>
</dbReference>
<dbReference type="AlphaFoldDB" id="A0A2P2I233"/>
<reference evidence="4" key="1">
    <citation type="journal article" date="2018" name="Biosci. Biotechnol. Biochem.">
        <title>Polysaccharide hydrolase of the hadal zone amphipods Hirondellea gigas.</title>
        <authorList>
            <person name="Kobayashi H."/>
            <person name="Nagahama T."/>
            <person name="Arai W."/>
            <person name="Sasagawa Y."/>
            <person name="Umeda M."/>
            <person name="Hayashi T."/>
            <person name="Nikaido I."/>
            <person name="Watanabe H."/>
            <person name="Oguri K."/>
            <person name="Kitazato H."/>
            <person name="Fujioka K."/>
            <person name="Kido Y."/>
            <person name="Takami H."/>
        </authorList>
    </citation>
    <scope>NUCLEOTIDE SEQUENCE</scope>
    <source>
        <tissue evidence="4">Whole body</tissue>
    </source>
</reference>
<dbReference type="PANTHER" id="PTHR22957:SF27">
    <property type="entry name" value="TBC1 DOMAIN FAMILY MEMBER 13"/>
    <property type="match status" value="1"/>
</dbReference>
<accession>A0A2P2I233</accession>
<dbReference type="InterPro" id="IPR000195">
    <property type="entry name" value="Rab-GAP-TBC_dom"/>
</dbReference>
<dbReference type="Pfam" id="PF00566">
    <property type="entry name" value="RabGAP-TBC"/>
    <property type="match status" value="1"/>
</dbReference>
<protein>
    <submittedName>
        <fullName evidence="4">TBC1 domain family member 13-like</fullName>
    </submittedName>
</protein>
<dbReference type="PANTHER" id="PTHR22957">
    <property type="entry name" value="TBC1 DOMAIN FAMILY MEMBER GTPASE-ACTIVATING PROTEIN"/>
    <property type="match status" value="1"/>
</dbReference>
<keyword evidence="1" id="KW-0343">GTPase activation</keyword>
<feature type="compositionally biased region" description="Polar residues" evidence="2">
    <location>
        <begin position="117"/>
        <end position="128"/>
    </location>
</feature>
<sequence>MAYKARLAEFDSVLQENKIDLNKLRKLCFTGVPDEGGRRAVCWCLLLHYLPADTAAWSLHLAKKRAQYQAFVDDIVGISSSLSNSSSSASLNNSNKRTGRSCDETLTNGLNNLSIHSGNTSINDTGSPITPPKDDFGVPTQCLNNSRSKHADSGSRDGDSSRLSRRGGDDNDIVLPLNDSVRTNNRLNDSGISSNTFNSNSTCNDHPLNLSPDSEWGEFFKDNEILGQIDKDVRRLCPDMCFFQRATAHPHCNNPRLSSRVTYTPLHSDTANARFCQSVKRSRPRRAPSPPPVVLAPGEEAHWEVLERVLFVYAKLNPGQGYVQGMNEIIGPIYYVLATSPEHAEHAEADCFWLFTALMAEVRDLFIRTLDDSESGIGRLMGRLMDTLAVHDRVTAGKLNQQGIREQYFAFRWLSLLFSQEFALPDVIRVWDSVLSRTDTHAFLVHFATAMIIMQRDTILSGDFAANMKLLQNYPPCDVLQILNKAVHLSTGADGGW</sequence>
<feature type="compositionally biased region" description="Basic and acidic residues" evidence="2">
    <location>
        <begin position="149"/>
        <end position="169"/>
    </location>
</feature>
<evidence type="ECO:0000313" key="4">
    <source>
        <dbReference type="EMBL" id="LAB67956.1"/>
    </source>
</evidence>
<feature type="domain" description="Rab-GAP TBC" evidence="3">
    <location>
        <begin position="33"/>
        <end position="438"/>
    </location>
</feature>
<feature type="region of interest" description="Disordered" evidence="2">
    <location>
        <begin position="117"/>
        <end position="208"/>
    </location>
</feature>
<feature type="compositionally biased region" description="Polar residues" evidence="2">
    <location>
        <begin position="180"/>
        <end position="192"/>
    </location>
</feature>
<dbReference type="PROSITE" id="PS50086">
    <property type="entry name" value="TBC_RABGAP"/>
    <property type="match status" value="1"/>
</dbReference>
<feature type="region of interest" description="Disordered" evidence="2">
    <location>
        <begin position="82"/>
        <end position="103"/>
    </location>
</feature>
<dbReference type="SUPFAM" id="SSF47923">
    <property type="entry name" value="Ypt/Rab-GAP domain of gyp1p"/>
    <property type="match status" value="2"/>
</dbReference>
<dbReference type="Gene3D" id="1.10.472.80">
    <property type="entry name" value="Ypt/Rab-GAP domain of gyp1p, domain 3"/>
    <property type="match status" value="1"/>
</dbReference>
<dbReference type="InterPro" id="IPR035969">
    <property type="entry name" value="Rab-GAP_TBC_sf"/>
</dbReference>
<proteinExistence type="evidence at transcript level"/>
<feature type="compositionally biased region" description="Low complexity" evidence="2">
    <location>
        <begin position="193"/>
        <end position="204"/>
    </location>
</feature>
<evidence type="ECO:0000259" key="3">
    <source>
        <dbReference type="PROSITE" id="PS50086"/>
    </source>
</evidence>
<evidence type="ECO:0000256" key="1">
    <source>
        <dbReference type="ARBA" id="ARBA00022468"/>
    </source>
</evidence>
<dbReference type="SMART" id="SM00164">
    <property type="entry name" value="TBC"/>
    <property type="match status" value="1"/>
</dbReference>
<dbReference type="GO" id="GO:0006886">
    <property type="term" value="P:intracellular protein transport"/>
    <property type="evidence" value="ECO:0007669"/>
    <property type="project" value="TreeGrafter"/>
</dbReference>
<dbReference type="EMBL" id="IACF01002297">
    <property type="protein sequence ID" value="LAB67956.1"/>
    <property type="molecule type" value="mRNA"/>
</dbReference>
<name>A0A2P2I233_9CRUS</name>
<organism evidence="4">
    <name type="scientific">Hirondellea gigas</name>
    <dbReference type="NCBI Taxonomy" id="1518452"/>
    <lineage>
        <taxon>Eukaryota</taxon>
        <taxon>Metazoa</taxon>
        <taxon>Ecdysozoa</taxon>
        <taxon>Arthropoda</taxon>
        <taxon>Crustacea</taxon>
        <taxon>Multicrustacea</taxon>
        <taxon>Malacostraca</taxon>
        <taxon>Eumalacostraca</taxon>
        <taxon>Peracarida</taxon>
        <taxon>Amphipoda</taxon>
        <taxon>Amphilochidea</taxon>
        <taxon>Lysianassida</taxon>
        <taxon>Lysianassidira</taxon>
        <taxon>Lysianassoidea</taxon>
        <taxon>Lysianassidae</taxon>
        <taxon>Hirondellea</taxon>
    </lineage>
</organism>
<evidence type="ECO:0000256" key="2">
    <source>
        <dbReference type="SAM" id="MobiDB-lite"/>
    </source>
</evidence>
<dbReference type="Gene3D" id="1.10.8.270">
    <property type="entry name" value="putative rabgap domain of human tbc1 domain family member 14 like domains"/>
    <property type="match status" value="1"/>
</dbReference>